<dbReference type="GO" id="GO:0032543">
    <property type="term" value="P:mitochondrial translation"/>
    <property type="evidence" value="ECO:0007669"/>
    <property type="project" value="TreeGrafter"/>
</dbReference>
<sequence>MTYGALFRLPAVSLRPSLQHLAASSSCRSRLRYASTTSQAAEKIDSRKAFSHTLLLPKTNFPLKHKDVVEAEKKYRLKTSDLLYKEQINRKDNPLFVLHDGPPYANGNLHMGHALNKVLKDIINRYNLIRGKRVHYVPGWDCHGLPIEHKALAAIGKSHTALNPTQVRSEARKVALDAIDVQKSEMKALGVMADWDGENGTYRTLADHDFEIRQLKLFKTMVERGCITHRLRPTYYSPSSRTALAEAELSYKDGHKSRSVYVGFPVAEEDMSEGLAEVYRRECGGKGKLELAIWTTTPWTLPANMGVAVHNEMEYAVVKSSTNRILVIGVDRLEPMEEILGRLDIIGRLPGKCNYVDIKLILIGSQLVGTRYTHLFHPPSSSQPKPSIFAAGHVTSQAGTGLVHSAPAHGHEDYEAFIAVGMLPEELRCPVDDDGRFTSDLESWVEGDIASSLVGKEVLGKGTDAMVDLLSRSDVLLAEQKIEHRYPYDWKSKKPIIVRATPQWFADVEGVKSSAVEAMDRVHFHPAISRKRLEAFITSRSEWCISRQRSWGVPIPALFGPDGPIMDSTTLDHIIGVLDKKGVDNWWEGKDEDFVPPHLQGQNITRSFDTLDVWFDSGSSWTLLEGLSRQPLADVYLEGSDQHRGWFQSSMLTKLISSTEKIPPYGTVITHGFVMDEQGDKMSKSAGNGLSPMEIIHGKKQFTPRGADILRLWTASVDYTNDVSIGPTSISNATEAMRKLRNTLRYLIANTSAQHEALSDVSLRPIDRYILHEMSHLESVAQEAYDSHIFNRVLHSATTFATSTLSAFYFDIIKDTMYCDDLESPTRKAIVAVLYHVLGRMTSLLAPITPHLAEEIYENIGGKEASVFLEPWIPDLSWLNPTVKSKMSQIISLRAEVQKLVENARAEKRIKVGNQTEVYLSKILGSGNIGTLSAMLGVSSVGDLSSADKRAMAWTYESSLEVENETISLLLGPATRSQCPRCWLYNAEKENSLCSRCEEVINVT</sequence>
<dbReference type="SUPFAM" id="SSF50677">
    <property type="entry name" value="ValRS/IleRS/LeuRS editing domain"/>
    <property type="match status" value="1"/>
</dbReference>
<dbReference type="CDD" id="cd07960">
    <property type="entry name" value="Anticodon_Ia_Ile_BEm"/>
    <property type="match status" value="1"/>
</dbReference>
<dbReference type="OrthoDB" id="10264412at2759"/>
<protein>
    <recommendedName>
        <fullName evidence="2">isoleucine--tRNA ligase</fullName>
        <ecNumber evidence="2">6.1.1.5</ecNumber>
    </recommendedName>
    <alternativeName>
        <fullName evidence="9">Isoleucyl-tRNA synthetase</fullName>
    </alternativeName>
</protein>
<evidence type="ECO:0000256" key="4">
    <source>
        <dbReference type="ARBA" id="ARBA00022598"/>
    </source>
</evidence>
<dbReference type="PANTHER" id="PTHR42765:SF1">
    <property type="entry name" value="ISOLEUCINE--TRNA LIGASE, MITOCHONDRIAL"/>
    <property type="match status" value="1"/>
</dbReference>
<evidence type="ECO:0000259" key="11">
    <source>
        <dbReference type="Pfam" id="PF00133"/>
    </source>
</evidence>
<dbReference type="PROSITE" id="PS00178">
    <property type="entry name" value="AA_TRNA_LIGASE_I"/>
    <property type="match status" value="1"/>
</dbReference>
<organism evidence="13 14">
    <name type="scientific">Kwoniella mangroviensis CBS 10435</name>
    <dbReference type="NCBI Taxonomy" id="1331196"/>
    <lineage>
        <taxon>Eukaryota</taxon>
        <taxon>Fungi</taxon>
        <taxon>Dikarya</taxon>
        <taxon>Basidiomycota</taxon>
        <taxon>Agaricomycotina</taxon>
        <taxon>Tremellomycetes</taxon>
        <taxon>Tremellales</taxon>
        <taxon>Cryptococcaceae</taxon>
        <taxon>Kwoniella</taxon>
    </lineage>
</organism>
<dbReference type="Gene3D" id="3.40.50.620">
    <property type="entry name" value="HUPs"/>
    <property type="match status" value="2"/>
</dbReference>
<dbReference type="EMBL" id="KI669464">
    <property type="protein sequence ID" value="OCF57024.1"/>
    <property type="molecule type" value="Genomic_DNA"/>
</dbReference>
<evidence type="ECO:0000313" key="13">
    <source>
        <dbReference type="EMBL" id="OCF57024.1"/>
    </source>
</evidence>
<keyword evidence="3" id="KW-0963">Cytoplasm</keyword>
<keyword evidence="14" id="KW-1185">Reference proteome</keyword>
<gene>
    <name evidence="13" type="ORF">L486_05881</name>
</gene>
<evidence type="ECO:0000256" key="2">
    <source>
        <dbReference type="ARBA" id="ARBA00013165"/>
    </source>
</evidence>
<evidence type="ECO:0000256" key="9">
    <source>
        <dbReference type="ARBA" id="ARBA00032665"/>
    </source>
</evidence>
<evidence type="ECO:0000256" key="10">
    <source>
        <dbReference type="RuleBase" id="RU363035"/>
    </source>
</evidence>
<dbReference type="Proteomes" id="UP000092583">
    <property type="component" value="Unassembled WGS sequence"/>
</dbReference>
<dbReference type="InterPro" id="IPR001412">
    <property type="entry name" value="aa-tRNA-synth_I_CS"/>
</dbReference>
<keyword evidence="8 10" id="KW-0030">Aminoacyl-tRNA synthetase</keyword>
<dbReference type="STRING" id="1331196.A0A1B9INS9"/>
<dbReference type="SUPFAM" id="SSF47323">
    <property type="entry name" value="Anticodon-binding domain of a subclass of class I aminoacyl-tRNA synthetases"/>
    <property type="match status" value="1"/>
</dbReference>
<dbReference type="Pfam" id="PF00133">
    <property type="entry name" value="tRNA-synt_1"/>
    <property type="match status" value="1"/>
</dbReference>
<accession>A0A1B9INS9</accession>
<evidence type="ECO:0000256" key="8">
    <source>
        <dbReference type="ARBA" id="ARBA00023146"/>
    </source>
</evidence>
<reference evidence="14" key="2">
    <citation type="submission" date="2013-12" db="EMBL/GenBank/DDBJ databases">
        <title>Evolution of pathogenesis and genome organization in the Tremellales.</title>
        <authorList>
            <person name="Cuomo C."/>
            <person name="Litvintseva A."/>
            <person name="Heitman J."/>
            <person name="Chen Y."/>
            <person name="Sun S."/>
            <person name="Springer D."/>
            <person name="Dromer F."/>
            <person name="Young S."/>
            <person name="Zeng Q."/>
            <person name="Chapman S."/>
            <person name="Gujja S."/>
            <person name="Saif S."/>
            <person name="Birren B."/>
        </authorList>
    </citation>
    <scope>NUCLEOTIDE SEQUENCE [LARGE SCALE GENOMIC DNA]</scope>
    <source>
        <strain evidence="14">CBS 10435</strain>
    </source>
</reference>
<dbReference type="GO" id="GO:0002161">
    <property type="term" value="F:aminoacyl-tRNA deacylase activity"/>
    <property type="evidence" value="ECO:0007669"/>
    <property type="project" value="InterPro"/>
</dbReference>
<evidence type="ECO:0000313" key="14">
    <source>
        <dbReference type="Proteomes" id="UP000092583"/>
    </source>
</evidence>
<dbReference type="PRINTS" id="PR00984">
    <property type="entry name" value="TRNASYNTHILE"/>
</dbReference>
<dbReference type="InterPro" id="IPR002300">
    <property type="entry name" value="aa-tRNA-synth_Ia"/>
</dbReference>
<comment type="similarity">
    <text evidence="1 10">Belongs to the class-I aminoacyl-tRNA synthetase family.</text>
</comment>
<proteinExistence type="inferred from homology"/>
<evidence type="ECO:0000259" key="12">
    <source>
        <dbReference type="Pfam" id="PF08264"/>
    </source>
</evidence>
<dbReference type="Pfam" id="PF08264">
    <property type="entry name" value="Anticodon_1"/>
    <property type="match status" value="1"/>
</dbReference>
<dbReference type="InterPro" id="IPR014729">
    <property type="entry name" value="Rossmann-like_a/b/a_fold"/>
</dbReference>
<dbReference type="Gene3D" id="1.10.730.20">
    <property type="match status" value="1"/>
</dbReference>
<evidence type="ECO:0000256" key="7">
    <source>
        <dbReference type="ARBA" id="ARBA00022917"/>
    </source>
</evidence>
<feature type="domain" description="Aminoacyl-tRNA synthetase class Ia" evidence="11">
    <location>
        <begin position="83"/>
        <end position="725"/>
    </location>
</feature>
<dbReference type="EC" id="6.1.1.5" evidence="2"/>
<dbReference type="GO" id="GO:0006428">
    <property type="term" value="P:isoleucyl-tRNA aminoacylation"/>
    <property type="evidence" value="ECO:0007669"/>
    <property type="project" value="InterPro"/>
</dbReference>
<dbReference type="Gene3D" id="3.90.740.10">
    <property type="entry name" value="Valyl/Leucyl/Isoleucyl-tRNA synthetase, editing domain"/>
    <property type="match status" value="1"/>
</dbReference>
<dbReference type="InterPro" id="IPR009008">
    <property type="entry name" value="Val/Leu/Ile-tRNA-synth_edit"/>
</dbReference>
<dbReference type="InterPro" id="IPR050081">
    <property type="entry name" value="Ile-tRNA_ligase"/>
</dbReference>
<evidence type="ECO:0000256" key="5">
    <source>
        <dbReference type="ARBA" id="ARBA00022741"/>
    </source>
</evidence>
<evidence type="ECO:0000256" key="1">
    <source>
        <dbReference type="ARBA" id="ARBA00005594"/>
    </source>
</evidence>
<dbReference type="GO" id="GO:0005524">
    <property type="term" value="F:ATP binding"/>
    <property type="evidence" value="ECO:0007669"/>
    <property type="project" value="UniProtKB-KW"/>
</dbReference>
<dbReference type="SUPFAM" id="SSF52374">
    <property type="entry name" value="Nucleotidylyl transferase"/>
    <property type="match status" value="1"/>
</dbReference>
<dbReference type="InterPro" id="IPR013155">
    <property type="entry name" value="M/V/L/I-tRNA-synth_anticd-bd"/>
</dbReference>
<keyword evidence="6 10" id="KW-0067">ATP-binding</keyword>
<name>A0A1B9INS9_9TREE</name>
<dbReference type="Gene3D" id="1.10.10.830">
    <property type="entry name" value="Ile-tRNA synthetase CP2 domain-like"/>
    <property type="match status" value="1"/>
</dbReference>
<dbReference type="GO" id="GO:0005739">
    <property type="term" value="C:mitochondrion"/>
    <property type="evidence" value="ECO:0007669"/>
    <property type="project" value="TreeGrafter"/>
</dbReference>
<feature type="domain" description="Methionyl/Valyl/Leucyl/Isoleucyl-tRNA synthetase anticodon-binding" evidence="12">
    <location>
        <begin position="767"/>
        <end position="919"/>
    </location>
</feature>
<dbReference type="InterPro" id="IPR009080">
    <property type="entry name" value="tRNAsynth_Ia_anticodon-bd"/>
</dbReference>
<keyword evidence="5 10" id="KW-0547">Nucleotide-binding</keyword>
<dbReference type="GO" id="GO:0004822">
    <property type="term" value="F:isoleucine-tRNA ligase activity"/>
    <property type="evidence" value="ECO:0007669"/>
    <property type="project" value="UniProtKB-EC"/>
</dbReference>
<dbReference type="FunFam" id="3.40.50.620:FF:000092">
    <property type="entry name" value="Isoleucine--tRNA ligase"/>
    <property type="match status" value="1"/>
</dbReference>
<keyword evidence="4 10" id="KW-0436">Ligase</keyword>
<reference evidence="13 14" key="1">
    <citation type="submission" date="2013-07" db="EMBL/GenBank/DDBJ databases">
        <title>The Genome Sequence of Kwoniella mangroviensis CBS10435.</title>
        <authorList>
            <consortium name="The Broad Institute Genome Sequencing Platform"/>
            <person name="Cuomo C."/>
            <person name="Litvintseva A."/>
            <person name="Chen Y."/>
            <person name="Heitman J."/>
            <person name="Sun S."/>
            <person name="Springer D."/>
            <person name="Dromer F."/>
            <person name="Young S.K."/>
            <person name="Zeng Q."/>
            <person name="Gargeya S."/>
            <person name="Fitzgerald M."/>
            <person name="Abouelleil A."/>
            <person name="Alvarado L."/>
            <person name="Berlin A.M."/>
            <person name="Chapman S.B."/>
            <person name="Dewar J."/>
            <person name="Goldberg J."/>
            <person name="Griggs A."/>
            <person name="Gujja S."/>
            <person name="Hansen M."/>
            <person name="Howarth C."/>
            <person name="Imamovic A."/>
            <person name="Larimer J."/>
            <person name="McCowan C."/>
            <person name="Murphy C."/>
            <person name="Pearson M."/>
            <person name="Priest M."/>
            <person name="Roberts A."/>
            <person name="Saif S."/>
            <person name="Shea T."/>
            <person name="Sykes S."/>
            <person name="Wortman J."/>
            <person name="Nusbaum C."/>
            <person name="Birren B."/>
        </authorList>
    </citation>
    <scope>NUCLEOTIDE SEQUENCE [LARGE SCALE GENOMIC DNA]</scope>
    <source>
        <strain evidence="13 14">CBS 10435</strain>
    </source>
</reference>
<dbReference type="GO" id="GO:0000049">
    <property type="term" value="F:tRNA binding"/>
    <property type="evidence" value="ECO:0007669"/>
    <property type="project" value="InterPro"/>
</dbReference>
<evidence type="ECO:0000256" key="6">
    <source>
        <dbReference type="ARBA" id="ARBA00022840"/>
    </source>
</evidence>
<dbReference type="PANTHER" id="PTHR42765">
    <property type="entry name" value="SOLEUCYL-TRNA SYNTHETASE"/>
    <property type="match status" value="1"/>
</dbReference>
<evidence type="ECO:0000256" key="3">
    <source>
        <dbReference type="ARBA" id="ARBA00022490"/>
    </source>
</evidence>
<dbReference type="AlphaFoldDB" id="A0A1B9INS9"/>
<dbReference type="NCBIfam" id="TIGR00392">
    <property type="entry name" value="ileS"/>
    <property type="match status" value="1"/>
</dbReference>
<dbReference type="InterPro" id="IPR033708">
    <property type="entry name" value="Anticodon_Ile_BEm"/>
</dbReference>
<keyword evidence="7 10" id="KW-0648">Protein biosynthesis</keyword>
<dbReference type="InterPro" id="IPR002301">
    <property type="entry name" value="Ile-tRNA-ligase"/>
</dbReference>